<dbReference type="Proteomes" id="UP000483286">
    <property type="component" value="Unassembled WGS sequence"/>
</dbReference>
<sequence length="194" mass="20331">MPAAFGDALRLALPALAAPLRPPVDPLDVQAAEAALGQPLPVAVRQTYATHDGQDDILPGVLFGLTWLPLKRALQEHTTWMDLAQEDASLISKPDGAIRAVNFSQGWLPFATDGGGNGLAVDLDPGPAGTPGQVITYGPDEQPRRVVSTDLTAFFAWAARAVEAGDLTLSGDDARYQGASSFLDALRALPLPLA</sequence>
<accession>A0A7C9MBH0</accession>
<dbReference type="PANTHER" id="PTHR47432:SF1">
    <property type="entry name" value="CELL WALL ASSEMBLY REGULATOR SMI1"/>
    <property type="match status" value="1"/>
</dbReference>
<dbReference type="InterPro" id="IPR051873">
    <property type="entry name" value="KNR4/SMI1_regulator"/>
</dbReference>
<evidence type="ECO:0000259" key="1">
    <source>
        <dbReference type="SMART" id="SM00860"/>
    </source>
</evidence>
<organism evidence="2 3">
    <name type="scientific">Deinococcus arboris</name>
    <dbReference type="NCBI Taxonomy" id="2682977"/>
    <lineage>
        <taxon>Bacteria</taxon>
        <taxon>Thermotogati</taxon>
        <taxon>Deinococcota</taxon>
        <taxon>Deinococci</taxon>
        <taxon>Deinococcales</taxon>
        <taxon>Deinococcaceae</taxon>
        <taxon>Deinococcus</taxon>
    </lineage>
</organism>
<proteinExistence type="predicted"/>
<dbReference type="AlphaFoldDB" id="A0A7C9MBH0"/>
<dbReference type="InterPro" id="IPR037883">
    <property type="entry name" value="Knr4/Smi1-like_sf"/>
</dbReference>
<gene>
    <name evidence="2" type="ORF">GO986_20495</name>
</gene>
<comment type="caution">
    <text evidence="2">The sequence shown here is derived from an EMBL/GenBank/DDBJ whole genome shotgun (WGS) entry which is preliminary data.</text>
</comment>
<keyword evidence="3" id="KW-1185">Reference proteome</keyword>
<dbReference type="InterPro" id="IPR018958">
    <property type="entry name" value="Knr4/Smi1-like_dom"/>
</dbReference>
<dbReference type="EMBL" id="WQLB01000044">
    <property type="protein sequence ID" value="MVN89123.1"/>
    <property type="molecule type" value="Genomic_DNA"/>
</dbReference>
<evidence type="ECO:0000313" key="2">
    <source>
        <dbReference type="EMBL" id="MVN89123.1"/>
    </source>
</evidence>
<feature type="domain" description="Knr4/Smi1-like" evidence="1">
    <location>
        <begin position="23"/>
        <end position="157"/>
    </location>
</feature>
<evidence type="ECO:0000313" key="3">
    <source>
        <dbReference type="Proteomes" id="UP000483286"/>
    </source>
</evidence>
<dbReference type="Pfam" id="PF09346">
    <property type="entry name" value="SMI1_KNR4"/>
    <property type="match status" value="1"/>
</dbReference>
<name>A0A7C9MBH0_9DEIO</name>
<dbReference type="SUPFAM" id="SSF160631">
    <property type="entry name" value="SMI1/KNR4-like"/>
    <property type="match status" value="1"/>
</dbReference>
<dbReference type="Gene3D" id="3.40.1580.10">
    <property type="entry name" value="SMI1/KNR4-like"/>
    <property type="match status" value="1"/>
</dbReference>
<protein>
    <recommendedName>
        <fullName evidence="1">Knr4/Smi1-like domain-containing protein</fullName>
    </recommendedName>
</protein>
<dbReference type="RefSeq" id="WP_157461385.1">
    <property type="nucleotide sequence ID" value="NZ_WQLB01000044.1"/>
</dbReference>
<dbReference type="SMART" id="SM00860">
    <property type="entry name" value="SMI1_KNR4"/>
    <property type="match status" value="1"/>
</dbReference>
<reference evidence="2 3" key="1">
    <citation type="submission" date="2019-12" db="EMBL/GenBank/DDBJ databases">
        <title>Deinococcus sp. HMF7620 Genome sequencing and assembly.</title>
        <authorList>
            <person name="Kang H."/>
            <person name="Kim H."/>
            <person name="Joh K."/>
        </authorList>
    </citation>
    <scope>NUCLEOTIDE SEQUENCE [LARGE SCALE GENOMIC DNA]</scope>
    <source>
        <strain evidence="2 3">HMF7620</strain>
    </source>
</reference>
<dbReference type="PANTHER" id="PTHR47432">
    <property type="entry name" value="CELL WALL ASSEMBLY REGULATOR SMI1"/>
    <property type="match status" value="1"/>
</dbReference>